<dbReference type="InterPro" id="IPR054637">
    <property type="entry name" value="Asr1405_Asl0597-like"/>
</dbReference>
<evidence type="ECO:0000313" key="2">
    <source>
        <dbReference type="Proteomes" id="UP001328733"/>
    </source>
</evidence>
<keyword evidence="2" id="KW-1185">Reference proteome</keyword>
<dbReference type="NCBIfam" id="NF045598">
    <property type="entry name" value="asr1405_asl0597"/>
    <property type="match status" value="1"/>
</dbReference>
<sequence length="80" mass="9149">MTDPSLGFVHPVANLSRVDRWSVYYRLQELGINCYCAGDGSLQVEIANSLHAILLRSVIYQWTAPKPDLLDWLDRCWNAL</sequence>
<dbReference type="RefSeq" id="WP_332866524.1">
    <property type="nucleotide sequence ID" value="NZ_JBAFSM010000039.1"/>
</dbReference>
<reference evidence="1 2" key="1">
    <citation type="submission" date="2024-01" db="EMBL/GenBank/DDBJ databases">
        <title>Genomic insights into the taxonomy and metabolism of the cyanobacterium Pannus brasiliensis CCIBt3594.</title>
        <authorList>
            <person name="Machado M."/>
            <person name="Botero N.B."/>
            <person name="Andreote A.P.D."/>
            <person name="Feitosa A.M.T."/>
            <person name="Popin R."/>
            <person name="Sivonen K."/>
            <person name="Fiore M.F."/>
        </authorList>
    </citation>
    <scope>NUCLEOTIDE SEQUENCE [LARGE SCALE GENOMIC DNA]</scope>
    <source>
        <strain evidence="1 2">CCIBt3594</strain>
    </source>
</reference>
<name>A0AAW9QZB2_9CHRO</name>
<dbReference type="Proteomes" id="UP001328733">
    <property type="component" value="Unassembled WGS sequence"/>
</dbReference>
<comment type="caution">
    <text evidence="1">The sequence shown here is derived from an EMBL/GenBank/DDBJ whole genome shotgun (WGS) entry which is preliminary data.</text>
</comment>
<accession>A0AAW9QZB2</accession>
<organism evidence="1 2">
    <name type="scientific">Pannus brasiliensis CCIBt3594</name>
    <dbReference type="NCBI Taxonomy" id="1427578"/>
    <lineage>
        <taxon>Bacteria</taxon>
        <taxon>Bacillati</taxon>
        <taxon>Cyanobacteriota</taxon>
        <taxon>Cyanophyceae</taxon>
        <taxon>Oscillatoriophycideae</taxon>
        <taxon>Chroococcales</taxon>
        <taxon>Microcystaceae</taxon>
        <taxon>Pannus</taxon>
    </lineage>
</organism>
<dbReference type="EMBL" id="JBAFSM010000039">
    <property type="protein sequence ID" value="MEG3439041.1"/>
    <property type="molecule type" value="Genomic_DNA"/>
</dbReference>
<gene>
    <name evidence="1" type="ORF">V0288_18085</name>
</gene>
<evidence type="ECO:0000313" key="1">
    <source>
        <dbReference type="EMBL" id="MEG3439041.1"/>
    </source>
</evidence>
<protein>
    <submittedName>
        <fullName evidence="1">Asr1405/Asl0597 family protein</fullName>
    </submittedName>
</protein>
<proteinExistence type="predicted"/>
<dbReference type="AlphaFoldDB" id="A0AAW9QZB2"/>